<dbReference type="EMBL" id="GG675521">
    <property type="protein sequence ID" value="EER13161.1"/>
    <property type="molecule type" value="Genomic_DNA"/>
</dbReference>
<evidence type="ECO:0000313" key="2">
    <source>
        <dbReference type="Proteomes" id="UP000007800"/>
    </source>
</evidence>
<dbReference type="OrthoDB" id="10546383at2759"/>
<organism evidence="2">
    <name type="scientific">Perkinsus marinus (strain ATCC 50983 / TXsc)</name>
    <dbReference type="NCBI Taxonomy" id="423536"/>
    <lineage>
        <taxon>Eukaryota</taxon>
        <taxon>Sar</taxon>
        <taxon>Alveolata</taxon>
        <taxon>Perkinsozoa</taxon>
        <taxon>Perkinsea</taxon>
        <taxon>Perkinsida</taxon>
        <taxon>Perkinsidae</taxon>
        <taxon>Perkinsus</taxon>
    </lineage>
</organism>
<dbReference type="InParanoid" id="C5KQR5"/>
<dbReference type="AlphaFoldDB" id="C5KQR5"/>
<sequence>MKPAFLKLLKLDKVRQCLPDELISVIWSYLVSLRFPRFGPKEVFYDPHKIGWCIASDGRIVYVGLLQRGGLLLISTSGELQKVVNFGPVHAICADSSMPGRALIALDDGNLHEMVTRYRGATTSSFQTHINLSEYIETWFGFYVVHGGKSVVCILSMDASRMRLYDFFNTCQDFSIPLPVGFPLDIFHLLACRMTKEGCLSCFIVNTDTASLIEYHWTGTELVEHRVWNKAFLNSVNSMTAGSLPDGRFVLLLNGAERDTRIGTTSSYTVFFDPTAGHAIAVCSHPSKQGRATMAGEYLLTFDPGDSAIYRRKIIMNMFDTEYDL</sequence>
<dbReference type="Proteomes" id="UP000007800">
    <property type="component" value="Unassembled WGS sequence"/>
</dbReference>
<accession>C5KQR5</accession>
<name>C5KQR5_PERM5</name>
<dbReference type="OMA" id="TECDISC"/>
<gene>
    <name evidence="1" type="ORF">Pmar_PMAR020751</name>
</gene>
<protein>
    <submittedName>
        <fullName evidence="1">Uncharacterized protein</fullName>
    </submittedName>
</protein>
<dbReference type="GeneID" id="9056783"/>
<dbReference type="RefSeq" id="XP_002781366.1">
    <property type="nucleotide sequence ID" value="XM_002781320.1"/>
</dbReference>
<reference evidence="1 2" key="1">
    <citation type="submission" date="2008-07" db="EMBL/GenBank/DDBJ databases">
        <authorList>
            <person name="El-Sayed N."/>
            <person name="Caler E."/>
            <person name="Inman J."/>
            <person name="Amedeo P."/>
            <person name="Hass B."/>
            <person name="Wortman J."/>
        </authorList>
    </citation>
    <scope>NUCLEOTIDE SEQUENCE [LARGE SCALE GENOMIC DNA]</scope>
    <source>
        <strain evidence="2">ATCC 50983 / TXsc</strain>
    </source>
</reference>
<keyword evidence="2" id="KW-1185">Reference proteome</keyword>
<evidence type="ECO:0000313" key="1">
    <source>
        <dbReference type="EMBL" id="EER13161.1"/>
    </source>
</evidence>
<proteinExistence type="predicted"/>